<evidence type="ECO:0000313" key="1">
    <source>
        <dbReference type="EMBL" id="QBQ80891.1"/>
    </source>
</evidence>
<proteinExistence type="predicted"/>
<name>A0A482N2Z2_9CAUD</name>
<organism evidence="1 2">
    <name type="scientific">Escherichia phage vB_EcoS_MM01</name>
    <dbReference type="NCBI Taxonomy" id="2508188"/>
    <lineage>
        <taxon>Viruses</taxon>
        <taxon>Duplodnaviria</taxon>
        <taxon>Heunggongvirae</taxon>
        <taxon>Uroviricota</taxon>
        <taxon>Caudoviricetes</taxon>
        <taxon>Drexlerviridae</taxon>
        <taxon>Braunvirinae</taxon>
        <taxon>Inhoffenstrassevirus</taxon>
        <taxon>Inhoffenstrassevirus MM01</taxon>
    </lineage>
</organism>
<dbReference type="Proteomes" id="UP000307356">
    <property type="component" value="Segment"/>
</dbReference>
<sequence>MTREKYNREIIGLNGETAIVDVYRVLSAFNVQNPMAQHAIKKLLCAGLRGHKDLNEDVDDIIDSLQKMKTFLGQQQIAQIAKDNNQK</sequence>
<gene>
    <name evidence="1" type="ORF">MM01_00056</name>
</gene>
<evidence type="ECO:0000313" key="2">
    <source>
        <dbReference type="Proteomes" id="UP000307356"/>
    </source>
</evidence>
<accession>A0A482N2Z2</accession>
<reference evidence="1 2" key="1">
    <citation type="submission" date="2019-01" db="EMBL/GenBank/DDBJ databases">
        <title>Still something new to discover - new insights into E. coli phage diversity and taxonomy.</title>
        <authorList>
            <person name="Korf I.H.E."/>
            <person name="Adriaennsens E."/>
            <person name="Dreiseikelmann B."/>
            <person name="Kropinski A."/>
            <person name="Nimtz M."/>
            <person name="Meier-Kolthoff J.P."/>
            <person name="Rohde M."/>
            <person name="van Raaij M."/>
            <person name="Wittmann J."/>
        </authorList>
    </citation>
    <scope>NUCLEOTIDE SEQUENCE [LARGE SCALE GENOMIC DNA]</scope>
</reference>
<keyword evidence="2" id="KW-1185">Reference proteome</keyword>
<protein>
    <submittedName>
        <fullName evidence="1">Uncharacterized protein</fullName>
    </submittedName>
</protein>
<dbReference type="EMBL" id="MK373793">
    <property type="protein sequence ID" value="QBQ80891.1"/>
    <property type="molecule type" value="Genomic_DNA"/>
</dbReference>